<dbReference type="EMBL" id="JAVDTF010000005">
    <property type="protein sequence ID" value="MDR6785975.1"/>
    <property type="molecule type" value="Genomic_DNA"/>
</dbReference>
<keyword evidence="1" id="KW-0489">Methyltransferase</keyword>
<gene>
    <name evidence="1" type="ORF">J2X78_004567</name>
</gene>
<keyword evidence="1" id="KW-0808">Transferase</keyword>
<evidence type="ECO:0000313" key="1">
    <source>
        <dbReference type="EMBL" id="MDR6785975.1"/>
    </source>
</evidence>
<accession>A0ACC6L3H8</accession>
<organism evidence="1 2">
    <name type="scientific">Pedobacter africanus</name>
    <dbReference type="NCBI Taxonomy" id="151894"/>
    <lineage>
        <taxon>Bacteria</taxon>
        <taxon>Pseudomonadati</taxon>
        <taxon>Bacteroidota</taxon>
        <taxon>Sphingobacteriia</taxon>
        <taxon>Sphingobacteriales</taxon>
        <taxon>Sphingobacteriaceae</taxon>
        <taxon>Pedobacter</taxon>
    </lineage>
</organism>
<keyword evidence="2" id="KW-1185">Reference proteome</keyword>
<name>A0ACC6L3H8_9SPHI</name>
<sequence length="312" mass="37032">MSDTNICKVCSAKLSNTFKIKEMMLGLREDFEYAQCSECRTIQIINVPVTIEKYYPDYYYSFKQVIPKLSPLPFFKKLFNGYRIKKKYRKERYEIFRHLKPLMIRPSQKILDIGCGRGALICQMFNYGFTNVEGIDKYIDKEYNYNYGVNVYKKDLSELKANSYDLLMMHHVFEHMDNPYEELAKCNKLLKQKGHLIIRIPVVAKAWEIYQQDWIQLDAPRHFFLHTTESMRLLAEKTGFSIDNIVYDSNGFQFWGSELYKRDIGLVDENTKEYRRGEDFFSDKELNAFDLKAEELNRTGQGDQAIFYLSKK</sequence>
<proteinExistence type="predicted"/>
<reference evidence="1" key="1">
    <citation type="submission" date="2023-07" db="EMBL/GenBank/DDBJ databases">
        <title>Sorghum-associated microbial communities from plants grown in Nebraska, USA.</title>
        <authorList>
            <person name="Schachtman D."/>
        </authorList>
    </citation>
    <scope>NUCLEOTIDE SEQUENCE</scope>
    <source>
        <strain evidence="1">2697</strain>
    </source>
</reference>
<evidence type="ECO:0000313" key="2">
    <source>
        <dbReference type="Proteomes" id="UP001246858"/>
    </source>
</evidence>
<protein>
    <submittedName>
        <fullName evidence="1">2-polyprenyl-3-methyl-5-hydroxy-6-metoxy-1, 4-benzoquinol methylase</fullName>
    </submittedName>
</protein>
<dbReference type="Proteomes" id="UP001246858">
    <property type="component" value="Unassembled WGS sequence"/>
</dbReference>
<comment type="caution">
    <text evidence="1">The sequence shown here is derived from an EMBL/GenBank/DDBJ whole genome shotgun (WGS) entry which is preliminary data.</text>
</comment>